<gene>
    <name evidence="9" type="ORF">ACFPB0_03840</name>
</gene>
<keyword evidence="5 8" id="KW-1133">Transmembrane helix</keyword>
<comment type="caution">
    <text evidence="9">The sequence shown here is derived from an EMBL/GenBank/DDBJ whole genome shotgun (WGS) entry which is preliminary data.</text>
</comment>
<evidence type="ECO:0000256" key="5">
    <source>
        <dbReference type="ARBA" id="ARBA00022989"/>
    </source>
</evidence>
<dbReference type="InterPro" id="IPR003400">
    <property type="entry name" value="ExbD"/>
</dbReference>
<keyword evidence="6 8" id="KW-0472">Membrane</keyword>
<dbReference type="Proteomes" id="UP001596024">
    <property type="component" value="Unassembled WGS sequence"/>
</dbReference>
<evidence type="ECO:0000256" key="1">
    <source>
        <dbReference type="ARBA" id="ARBA00004162"/>
    </source>
</evidence>
<protein>
    <submittedName>
        <fullName evidence="9">ExbD/TolR family protein</fullName>
    </submittedName>
</protein>
<dbReference type="Pfam" id="PF02472">
    <property type="entry name" value="ExbD"/>
    <property type="match status" value="1"/>
</dbReference>
<evidence type="ECO:0000313" key="10">
    <source>
        <dbReference type="Proteomes" id="UP001596024"/>
    </source>
</evidence>
<evidence type="ECO:0000256" key="3">
    <source>
        <dbReference type="ARBA" id="ARBA00022475"/>
    </source>
</evidence>
<accession>A0ABV9N7S7</accession>
<dbReference type="PANTHER" id="PTHR30558">
    <property type="entry name" value="EXBD MEMBRANE COMPONENT OF PMF-DRIVEN MACROMOLECULE IMPORT SYSTEM"/>
    <property type="match status" value="1"/>
</dbReference>
<keyword evidence="7" id="KW-0653">Protein transport</keyword>
<keyword evidence="4 7" id="KW-0812">Transmembrane</keyword>
<proteinExistence type="inferred from homology"/>
<sequence>MRRRKNKPNDSADVNMTPMLDIVFILLIFFIVTATFLQEEGIDMRPPPPSETPPQDANPVILVQVTDQNRVFVNQDQTSVDRVMAAVSRLRAEAPNSAVLIQPHDEAHHGITVQIWDEMMANGIPVSINRDRPGGQS</sequence>
<reference evidence="10" key="1">
    <citation type="journal article" date="2019" name="Int. J. Syst. Evol. Microbiol.">
        <title>The Global Catalogue of Microorganisms (GCM) 10K type strain sequencing project: providing services to taxonomists for standard genome sequencing and annotation.</title>
        <authorList>
            <consortium name="The Broad Institute Genomics Platform"/>
            <consortium name="The Broad Institute Genome Sequencing Center for Infectious Disease"/>
            <person name="Wu L."/>
            <person name="Ma J."/>
        </authorList>
    </citation>
    <scope>NUCLEOTIDE SEQUENCE [LARGE SCALE GENOMIC DNA]</scope>
    <source>
        <strain evidence="10">CCUG 62981</strain>
    </source>
</reference>
<name>A0ABV9N7S7_9PROT</name>
<evidence type="ECO:0000256" key="6">
    <source>
        <dbReference type="ARBA" id="ARBA00023136"/>
    </source>
</evidence>
<dbReference type="PANTHER" id="PTHR30558:SF13">
    <property type="entry name" value="BIOPOLYMER TRANSPORT PROTEIN EXBD2"/>
    <property type="match status" value="1"/>
</dbReference>
<evidence type="ECO:0000256" key="7">
    <source>
        <dbReference type="RuleBase" id="RU003879"/>
    </source>
</evidence>
<evidence type="ECO:0000256" key="8">
    <source>
        <dbReference type="SAM" id="Phobius"/>
    </source>
</evidence>
<keyword evidence="7" id="KW-0813">Transport</keyword>
<comment type="subcellular location">
    <subcellularLocation>
        <location evidence="1">Cell membrane</location>
        <topology evidence="1">Single-pass membrane protein</topology>
    </subcellularLocation>
    <subcellularLocation>
        <location evidence="7">Cell membrane</location>
        <topology evidence="7">Single-pass type II membrane protein</topology>
    </subcellularLocation>
</comment>
<comment type="similarity">
    <text evidence="2 7">Belongs to the ExbD/TolR family.</text>
</comment>
<dbReference type="EMBL" id="JBHSGQ010000001">
    <property type="protein sequence ID" value="MFC4724417.1"/>
    <property type="molecule type" value="Genomic_DNA"/>
</dbReference>
<evidence type="ECO:0000313" key="9">
    <source>
        <dbReference type="EMBL" id="MFC4724417.1"/>
    </source>
</evidence>
<evidence type="ECO:0000256" key="4">
    <source>
        <dbReference type="ARBA" id="ARBA00022692"/>
    </source>
</evidence>
<evidence type="ECO:0000256" key="2">
    <source>
        <dbReference type="ARBA" id="ARBA00005811"/>
    </source>
</evidence>
<feature type="transmembrane region" description="Helical" evidence="8">
    <location>
        <begin position="20"/>
        <end position="37"/>
    </location>
</feature>
<dbReference type="RefSeq" id="WP_371392159.1">
    <property type="nucleotide sequence ID" value="NZ_CP163421.1"/>
</dbReference>
<keyword evidence="3" id="KW-1003">Cell membrane</keyword>
<dbReference type="Gene3D" id="3.30.420.270">
    <property type="match status" value="1"/>
</dbReference>
<keyword evidence="10" id="KW-1185">Reference proteome</keyword>
<organism evidence="9 10">
    <name type="scientific">Glycocaulis abyssi</name>
    <dbReference type="NCBI Taxonomy" id="1433403"/>
    <lineage>
        <taxon>Bacteria</taxon>
        <taxon>Pseudomonadati</taxon>
        <taxon>Pseudomonadota</taxon>
        <taxon>Alphaproteobacteria</taxon>
        <taxon>Maricaulales</taxon>
        <taxon>Maricaulaceae</taxon>
        <taxon>Glycocaulis</taxon>
    </lineage>
</organism>